<evidence type="ECO:0000256" key="8">
    <source>
        <dbReference type="ARBA" id="ARBA00023315"/>
    </source>
</evidence>
<dbReference type="EC" id="2.3.1.225" evidence="10"/>
<keyword evidence="13" id="KW-1185">Reference proteome</keyword>
<organism evidence="12 13">
    <name type="scientific">Starmerella bacillaris</name>
    <name type="common">Yeast</name>
    <name type="synonym">Candida zemplinina</name>
    <dbReference type="NCBI Taxonomy" id="1247836"/>
    <lineage>
        <taxon>Eukaryota</taxon>
        <taxon>Fungi</taxon>
        <taxon>Dikarya</taxon>
        <taxon>Ascomycota</taxon>
        <taxon>Saccharomycotina</taxon>
        <taxon>Dipodascomycetes</taxon>
        <taxon>Dipodascales</taxon>
        <taxon>Trichomonascaceae</taxon>
        <taxon>Starmerella</taxon>
    </lineage>
</organism>
<evidence type="ECO:0000256" key="10">
    <source>
        <dbReference type="RuleBase" id="RU079119"/>
    </source>
</evidence>
<dbReference type="InterPro" id="IPR039859">
    <property type="entry name" value="PFA4/ZDH16/20/ERF2-like"/>
</dbReference>
<comment type="catalytic activity">
    <reaction evidence="9 10">
        <text>L-cysteinyl-[protein] + hexadecanoyl-CoA = S-hexadecanoyl-L-cysteinyl-[protein] + CoA</text>
        <dbReference type="Rhea" id="RHEA:36683"/>
        <dbReference type="Rhea" id="RHEA-COMP:10131"/>
        <dbReference type="Rhea" id="RHEA-COMP:11032"/>
        <dbReference type="ChEBI" id="CHEBI:29950"/>
        <dbReference type="ChEBI" id="CHEBI:57287"/>
        <dbReference type="ChEBI" id="CHEBI:57379"/>
        <dbReference type="ChEBI" id="CHEBI:74151"/>
        <dbReference type="EC" id="2.3.1.225"/>
    </reaction>
</comment>
<dbReference type="AlphaFoldDB" id="A0AAV5RD29"/>
<keyword evidence="4 10" id="KW-1133">Transmembrane helix</keyword>
<evidence type="ECO:0000256" key="9">
    <source>
        <dbReference type="ARBA" id="ARBA00048048"/>
    </source>
</evidence>
<keyword evidence="6" id="KW-0564">Palmitate</keyword>
<feature type="domain" description="Palmitoyltransferase DHHC" evidence="11">
    <location>
        <begin position="1"/>
        <end position="102"/>
    </location>
</feature>
<evidence type="ECO:0000256" key="6">
    <source>
        <dbReference type="ARBA" id="ARBA00023139"/>
    </source>
</evidence>
<comment type="similarity">
    <text evidence="10">Belongs to the DHHC palmitoyltransferase family.</text>
</comment>
<evidence type="ECO:0000313" key="12">
    <source>
        <dbReference type="EMBL" id="GMM49450.1"/>
    </source>
</evidence>
<reference evidence="12 13" key="1">
    <citation type="journal article" date="2023" name="Elife">
        <title>Identification of key yeast species and microbe-microbe interactions impacting larval growth of Drosophila in the wild.</title>
        <authorList>
            <person name="Mure A."/>
            <person name="Sugiura Y."/>
            <person name="Maeda R."/>
            <person name="Honda K."/>
            <person name="Sakurai N."/>
            <person name="Takahashi Y."/>
            <person name="Watada M."/>
            <person name="Katoh T."/>
            <person name="Gotoh A."/>
            <person name="Gotoh Y."/>
            <person name="Taniguchi I."/>
            <person name="Nakamura K."/>
            <person name="Hayashi T."/>
            <person name="Katayama T."/>
            <person name="Uemura T."/>
            <person name="Hattori Y."/>
        </authorList>
    </citation>
    <scope>NUCLEOTIDE SEQUENCE [LARGE SCALE GENOMIC DNA]</scope>
    <source>
        <strain evidence="12 13">SB-73</strain>
    </source>
</reference>
<keyword evidence="8 10" id="KW-0012">Acyltransferase</keyword>
<evidence type="ECO:0000256" key="4">
    <source>
        <dbReference type="ARBA" id="ARBA00022989"/>
    </source>
</evidence>
<keyword evidence="2 10" id="KW-0808">Transferase</keyword>
<evidence type="ECO:0000259" key="11">
    <source>
        <dbReference type="Pfam" id="PF01529"/>
    </source>
</evidence>
<dbReference type="Proteomes" id="UP001362899">
    <property type="component" value="Unassembled WGS sequence"/>
</dbReference>
<sequence length="207" mass="23953">MDHHCPWTENCVGYANTGHFLRFVGSASALCAYGLYRHVMFFKFVLRYRRHLVRVCPQKSRIYISILGVIGDFVICLTLSILWIRVVLDVLQNQTQIEGWEKERAAILARRKLATKQEFPFDVGFYRNWVLTVGPLYSLLWPNGGPPKVGLNGAGHVFPKFVEKDKRWPPVDSKEVNDHEYYRLDRWINFEGDSLGDYGVDPEADKS</sequence>
<feature type="transmembrane region" description="Helical" evidence="10">
    <location>
        <begin position="20"/>
        <end position="41"/>
    </location>
</feature>
<evidence type="ECO:0000256" key="1">
    <source>
        <dbReference type="ARBA" id="ARBA00004141"/>
    </source>
</evidence>
<evidence type="ECO:0000256" key="5">
    <source>
        <dbReference type="ARBA" id="ARBA00023136"/>
    </source>
</evidence>
<comment type="caution">
    <text evidence="12">The sequence shown here is derived from an EMBL/GenBank/DDBJ whole genome shotgun (WGS) entry which is preliminary data.</text>
</comment>
<evidence type="ECO:0000313" key="13">
    <source>
        <dbReference type="Proteomes" id="UP001362899"/>
    </source>
</evidence>
<dbReference type="EMBL" id="BTGC01000001">
    <property type="protein sequence ID" value="GMM49450.1"/>
    <property type="molecule type" value="Genomic_DNA"/>
</dbReference>
<name>A0AAV5RD29_STABA</name>
<dbReference type="Pfam" id="PF01529">
    <property type="entry name" value="DHHC"/>
    <property type="match status" value="1"/>
</dbReference>
<comment type="subcellular location">
    <subcellularLocation>
        <location evidence="1">Membrane</location>
        <topology evidence="1">Multi-pass membrane protein</topology>
    </subcellularLocation>
</comment>
<dbReference type="PANTHER" id="PTHR12246">
    <property type="entry name" value="PALMITOYLTRANSFERASE ZDHHC16"/>
    <property type="match status" value="1"/>
</dbReference>
<evidence type="ECO:0000256" key="7">
    <source>
        <dbReference type="ARBA" id="ARBA00023288"/>
    </source>
</evidence>
<dbReference type="GO" id="GO:0016020">
    <property type="term" value="C:membrane"/>
    <property type="evidence" value="ECO:0007669"/>
    <property type="project" value="UniProtKB-SubCell"/>
</dbReference>
<keyword evidence="3 10" id="KW-0812">Transmembrane</keyword>
<feature type="transmembrane region" description="Helical" evidence="10">
    <location>
        <begin position="62"/>
        <end position="84"/>
    </location>
</feature>
<dbReference type="PROSITE" id="PS50216">
    <property type="entry name" value="DHHC"/>
    <property type="match status" value="1"/>
</dbReference>
<protein>
    <recommendedName>
        <fullName evidence="10">Palmitoyltransferase</fullName>
        <ecNumber evidence="10">2.3.1.225</ecNumber>
    </recommendedName>
</protein>
<keyword evidence="5 10" id="KW-0472">Membrane</keyword>
<accession>A0AAV5RD29</accession>
<gene>
    <name evidence="12" type="ORF">DASB73_004080</name>
</gene>
<dbReference type="GO" id="GO:0019706">
    <property type="term" value="F:protein-cysteine S-palmitoyltransferase activity"/>
    <property type="evidence" value="ECO:0007669"/>
    <property type="project" value="UniProtKB-EC"/>
</dbReference>
<dbReference type="InterPro" id="IPR001594">
    <property type="entry name" value="Palmitoyltrfase_DHHC"/>
</dbReference>
<comment type="domain">
    <text evidence="10">The DHHC domain is required for palmitoyltransferase activity.</text>
</comment>
<keyword evidence="7" id="KW-0449">Lipoprotein</keyword>
<proteinExistence type="inferred from homology"/>
<evidence type="ECO:0000256" key="3">
    <source>
        <dbReference type="ARBA" id="ARBA00022692"/>
    </source>
</evidence>
<evidence type="ECO:0000256" key="2">
    <source>
        <dbReference type="ARBA" id="ARBA00022679"/>
    </source>
</evidence>